<evidence type="ECO:0000313" key="2">
    <source>
        <dbReference type="Proteomes" id="UP000019149"/>
    </source>
</evidence>
<dbReference type="EMBL" id="APAU02000198">
    <property type="protein sequence ID" value="EUB54942.1"/>
    <property type="molecule type" value="Genomic_DNA"/>
</dbReference>
<keyword evidence="2" id="KW-1185">Reference proteome</keyword>
<dbReference type="KEGG" id="egl:EGR_10200"/>
<organism evidence="1 2">
    <name type="scientific">Echinococcus granulosus</name>
    <name type="common">Hydatid tapeworm</name>
    <dbReference type="NCBI Taxonomy" id="6210"/>
    <lineage>
        <taxon>Eukaryota</taxon>
        <taxon>Metazoa</taxon>
        <taxon>Spiralia</taxon>
        <taxon>Lophotrochozoa</taxon>
        <taxon>Platyhelminthes</taxon>
        <taxon>Cestoda</taxon>
        <taxon>Eucestoda</taxon>
        <taxon>Cyclophyllidea</taxon>
        <taxon>Taeniidae</taxon>
        <taxon>Echinococcus</taxon>
        <taxon>Echinococcus granulosus group</taxon>
    </lineage>
</organism>
<dbReference type="CTD" id="36345915"/>
<name>W6U8X5_ECHGR</name>
<protein>
    <submittedName>
        <fullName evidence="1">Uncharacterized protein</fullName>
    </submittedName>
</protein>
<comment type="caution">
    <text evidence="1">The sequence shown here is derived from an EMBL/GenBank/DDBJ whole genome shotgun (WGS) entry which is preliminary data.</text>
</comment>
<sequence length="102" mass="11748">MYRPPQPFITSRKTTDMKVESFNKGRSLKSFLQVKVSPYSSMSLYSHFTAIHPYLPGFGCLVEKSFLQNTELGSLPKVDAIFKPSVRGCHRNFHLQPMLFYI</sequence>
<evidence type="ECO:0000313" key="1">
    <source>
        <dbReference type="EMBL" id="EUB54942.1"/>
    </source>
</evidence>
<dbReference type="RefSeq" id="XP_024346138.1">
    <property type="nucleotide sequence ID" value="XM_024499449.1"/>
</dbReference>
<dbReference type="Proteomes" id="UP000019149">
    <property type="component" value="Unassembled WGS sequence"/>
</dbReference>
<gene>
    <name evidence="1" type="ORF">EGR_10200</name>
</gene>
<proteinExistence type="predicted"/>
<dbReference type="GeneID" id="36345915"/>
<reference evidence="1 2" key="1">
    <citation type="journal article" date="2013" name="Nat. Genet.">
        <title>The genome of the hydatid tapeworm Echinococcus granulosus.</title>
        <authorList>
            <person name="Zheng H."/>
            <person name="Zhang W."/>
            <person name="Zhang L."/>
            <person name="Zhang Z."/>
            <person name="Li J."/>
            <person name="Lu G."/>
            <person name="Zhu Y."/>
            <person name="Wang Y."/>
            <person name="Huang Y."/>
            <person name="Liu J."/>
            <person name="Kang H."/>
            <person name="Chen J."/>
            <person name="Wang L."/>
            <person name="Chen A."/>
            <person name="Yu S."/>
            <person name="Gao Z."/>
            <person name="Jin L."/>
            <person name="Gu W."/>
            <person name="Wang Z."/>
            <person name="Zhao L."/>
            <person name="Shi B."/>
            <person name="Wen H."/>
            <person name="Lin R."/>
            <person name="Jones M.K."/>
            <person name="Brejova B."/>
            <person name="Vinar T."/>
            <person name="Zhao G."/>
            <person name="McManus D.P."/>
            <person name="Chen Z."/>
            <person name="Zhou Y."/>
            <person name="Wang S."/>
        </authorList>
    </citation>
    <scope>NUCLEOTIDE SEQUENCE [LARGE SCALE GENOMIC DNA]</scope>
</reference>
<dbReference type="AlphaFoldDB" id="W6U8X5"/>
<accession>W6U8X5</accession>